<comment type="caution">
    <text evidence="2">The sequence shown here is derived from an EMBL/GenBank/DDBJ whole genome shotgun (WGS) entry which is preliminary data.</text>
</comment>
<name>A0ABR2W894_9FUNG</name>
<accession>A0ABR2W894</accession>
<proteinExistence type="predicted"/>
<dbReference type="EMBL" id="JASJQH010006940">
    <property type="protein sequence ID" value="KAK9722804.1"/>
    <property type="molecule type" value="Genomic_DNA"/>
</dbReference>
<gene>
    <name evidence="2" type="ORF">K7432_002425</name>
</gene>
<sequence>MSYITPKENMVEENSSEETLSIVKNASNTSPRHTLRRLSRIKSLEDGFSLLPSLYQEKETKITSGNPPVRKNAIVPKMKNLNRVFSVLEEEFYPSEREMAHEHEVTHLLKNESDTSLEVMETDTDIEKKTDTSGRFWESTTFNPPSSPTYLPSRLNPENDCYYSEITSSPSPTSSSTSCSSNNLLNSGHRSPAGLRTKRKLEERFEPYSSLKRRAISPTNAAARVQVRSNSLINIQRTSTSFSQMSLS</sequence>
<keyword evidence="3" id="KW-1185">Reference proteome</keyword>
<protein>
    <submittedName>
        <fullName evidence="2">Uncharacterized protein</fullName>
    </submittedName>
</protein>
<feature type="compositionally biased region" description="Low complexity" evidence="1">
    <location>
        <begin position="167"/>
        <end position="187"/>
    </location>
</feature>
<feature type="compositionally biased region" description="Polar residues" evidence="1">
    <location>
        <begin position="17"/>
        <end position="32"/>
    </location>
</feature>
<feature type="compositionally biased region" description="Polar residues" evidence="1">
    <location>
        <begin position="138"/>
        <end position="150"/>
    </location>
</feature>
<evidence type="ECO:0000313" key="3">
    <source>
        <dbReference type="Proteomes" id="UP001479436"/>
    </source>
</evidence>
<feature type="region of interest" description="Disordered" evidence="1">
    <location>
        <begin position="135"/>
        <end position="199"/>
    </location>
</feature>
<dbReference type="Proteomes" id="UP001479436">
    <property type="component" value="Unassembled WGS sequence"/>
</dbReference>
<reference evidence="2 3" key="1">
    <citation type="submission" date="2023-04" db="EMBL/GenBank/DDBJ databases">
        <title>Genome of Basidiobolus ranarum AG-B5.</title>
        <authorList>
            <person name="Stajich J.E."/>
            <person name="Carter-House D."/>
            <person name="Gryganskyi A."/>
        </authorList>
    </citation>
    <scope>NUCLEOTIDE SEQUENCE [LARGE SCALE GENOMIC DNA]</scope>
    <source>
        <strain evidence="2 3">AG-B5</strain>
    </source>
</reference>
<evidence type="ECO:0000256" key="1">
    <source>
        <dbReference type="SAM" id="MobiDB-lite"/>
    </source>
</evidence>
<feature type="region of interest" description="Disordered" evidence="1">
    <location>
        <begin position="1"/>
        <end position="33"/>
    </location>
</feature>
<evidence type="ECO:0000313" key="2">
    <source>
        <dbReference type="EMBL" id="KAK9722804.1"/>
    </source>
</evidence>
<organism evidence="2 3">
    <name type="scientific">Basidiobolus ranarum</name>
    <dbReference type="NCBI Taxonomy" id="34480"/>
    <lineage>
        <taxon>Eukaryota</taxon>
        <taxon>Fungi</taxon>
        <taxon>Fungi incertae sedis</taxon>
        <taxon>Zoopagomycota</taxon>
        <taxon>Entomophthoromycotina</taxon>
        <taxon>Basidiobolomycetes</taxon>
        <taxon>Basidiobolales</taxon>
        <taxon>Basidiobolaceae</taxon>
        <taxon>Basidiobolus</taxon>
    </lineage>
</organism>